<protein>
    <submittedName>
        <fullName evidence="1">Uncharacterized protein</fullName>
    </submittedName>
</protein>
<sequence>MEDPFFNNIIGFRSLNDYNNSLIDYHADHFFGGDYLDSINAMKSDGIEFVNHFFDVEKKTVFLSTKSGDDVEINEEGLAQLKMEYFDNLKSKAEISPIFEGNSEFVYKIVKHIKIDGERFYFIIDQNNHYHLVPGQYVPENIRLEYDVSIIQTDSLMSLS</sequence>
<dbReference type="VEuPathDB" id="TrichDB:TRFO_03355"/>
<dbReference type="RefSeq" id="XP_068366725.1">
    <property type="nucleotide sequence ID" value="XM_068491240.1"/>
</dbReference>
<keyword evidence="2" id="KW-1185">Reference proteome</keyword>
<reference evidence="1" key="1">
    <citation type="submission" date="2016-10" db="EMBL/GenBank/DDBJ databases">
        <authorList>
            <person name="Benchimol M."/>
            <person name="Almeida L.G."/>
            <person name="Vasconcelos A.T."/>
            <person name="Perreira-Neves A."/>
            <person name="Rosa I.A."/>
            <person name="Tasca T."/>
            <person name="Bogo M.R."/>
            <person name="de Souza W."/>
        </authorList>
    </citation>
    <scope>NUCLEOTIDE SEQUENCE [LARGE SCALE GENOMIC DNA]</scope>
    <source>
        <strain evidence="1">K</strain>
    </source>
</reference>
<dbReference type="EMBL" id="MLAK01000509">
    <property type="protein sequence ID" value="OHT13589.1"/>
    <property type="molecule type" value="Genomic_DNA"/>
</dbReference>
<gene>
    <name evidence="1" type="ORF">TRFO_03355</name>
</gene>
<name>A0A1J4KVP5_9EUKA</name>
<comment type="caution">
    <text evidence="1">The sequence shown here is derived from an EMBL/GenBank/DDBJ whole genome shotgun (WGS) entry which is preliminary data.</text>
</comment>
<accession>A0A1J4KVP5</accession>
<organism evidence="1 2">
    <name type="scientific">Tritrichomonas foetus</name>
    <dbReference type="NCBI Taxonomy" id="1144522"/>
    <lineage>
        <taxon>Eukaryota</taxon>
        <taxon>Metamonada</taxon>
        <taxon>Parabasalia</taxon>
        <taxon>Tritrichomonadida</taxon>
        <taxon>Tritrichomonadidae</taxon>
        <taxon>Tritrichomonas</taxon>
    </lineage>
</organism>
<dbReference type="Proteomes" id="UP000179807">
    <property type="component" value="Unassembled WGS sequence"/>
</dbReference>
<dbReference type="GeneID" id="94825944"/>
<dbReference type="AlphaFoldDB" id="A0A1J4KVP5"/>
<evidence type="ECO:0000313" key="2">
    <source>
        <dbReference type="Proteomes" id="UP000179807"/>
    </source>
</evidence>
<evidence type="ECO:0000313" key="1">
    <source>
        <dbReference type="EMBL" id="OHT13589.1"/>
    </source>
</evidence>
<proteinExistence type="predicted"/>